<feature type="domain" description="AB hydrolase-1" evidence="2">
    <location>
        <begin position="22"/>
        <end position="305"/>
    </location>
</feature>
<dbReference type="RefSeq" id="WP_076743367.1">
    <property type="nucleotide sequence ID" value="NZ_MPSB01000002.1"/>
</dbReference>
<reference evidence="3 4" key="1">
    <citation type="submission" date="2016-11" db="EMBL/GenBank/DDBJ databases">
        <title>Genome sequence of Sphingomonas jeddahensis G39.</title>
        <authorList>
            <person name="Poehlein A."/>
            <person name="Wuebbeler J.H."/>
            <person name="Steinbuechel A."/>
            <person name="Daniel R."/>
        </authorList>
    </citation>
    <scope>NUCLEOTIDE SEQUENCE [LARGE SCALE GENOMIC DNA]</scope>
    <source>
        <strain evidence="3 4">G39</strain>
    </source>
</reference>
<dbReference type="InterPro" id="IPR000639">
    <property type="entry name" value="Epox_hydrolase-like"/>
</dbReference>
<accession>A0A1V2EWR6</accession>
<protein>
    <submittedName>
        <fullName evidence="3">Soluble epoxide hydrolase</fullName>
        <ecNumber evidence="3">3.3.2.10</ecNumber>
    </submittedName>
</protein>
<dbReference type="Gene3D" id="3.40.50.1820">
    <property type="entry name" value="alpha/beta hydrolase"/>
    <property type="match status" value="1"/>
</dbReference>
<evidence type="ECO:0000259" key="2">
    <source>
        <dbReference type="Pfam" id="PF00561"/>
    </source>
</evidence>
<dbReference type="Pfam" id="PF00561">
    <property type="entry name" value="Abhydrolase_1"/>
    <property type="match status" value="1"/>
</dbReference>
<dbReference type="InterPro" id="IPR000073">
    <property type="entry name" value="AB_hydrolase_1"/>
</dbReference>
<dbReference type="PRINTS" id="PR00111">
    <property type="entry name" value="ABHYDROLASE"/>
</dbReference>
<evidence type="ECO:0000313" key="3">
    <source>
        <dbReference type="EMBL" id="ONF97121.1"/>
    </source>
</evidence>
<dbReference type="OrthoDB" id="9804723at2"/>
<dbReference type="InterPro" id="IPR029058">
    <property type="entry name" value="AB_hydrolase_fold"/>
</dbReference>
<dbReference type="AlphaFoldDB" id="A0A1V2EWR6"/>
<sequence>MKQRHVETSTIKMNVVDEGHGPAILLCHGFPETSYAWRHQIEALAKAGFRAIAPDMRGYGGSEQPRAVDEYSVFHVVGDMIALLDVLGEQHAVIVGNDWGATIAWQAAQMRPDRFRGVVALSVPIMGRPPVPPTRIFPRSDDAELYTLYFQEPGVAEAELERDTRRTLRKLLFAASGDAGPRQPGDATPNPFGMVSRDDGLLAPLPDPKELPAWLSEADLDVYADAFTRAGFRGGLNYYRNLDRNWQLQAALAGIKVELPALFIAGERDTGLQIPGMSEIIKAVPTLAPRIRAPLIIEGAGHWVAQERPDSVSAAIIEFAVTTFAAM</sequence>
<proteinExistence type="predicted"/>
<dbReference type="EC" id="3.3.2.10" evidence="3"/>
<dbReference type="EMBL" id="MPSB01000002">
    <property type="protein sequence ID" value="ONF97121.1"/>
    <property type="molecule type" value="Genomic_DNA"/>
</dbReference>
<name>A0A1V2EWR6_9SPHN</name>
<dbReference type="PRINTS" id="PR00412">
    <property type="entry name" value="EPOXHYDRLASE"/>
</dbReference>
<gene>
    <name evidence="3" type="ORF">SPHI_05580</name>
</gene>
<dbReference type="GO" id="GO:0004301">
    <property type="term" value="F:epoxide hydrolase activity"/>
    <property type="evidence" value="ECO:0007669"/>
    <property type="project" value="UniProtKB-EC"/>
</dbReference>
<dbReference type="STRING" id="1915074.SPHI_05580"/>
<dbReference type="Proteomes" id="UP000188729">
    <property type="component" value="Unassembled WGS sequence"/>
</dbReference>
<evidence type="ECO:0000313" key="4">
    <source>
        <dbReference type="Proteomes" id="UP000188729"/>
    </source>
</evidence>
<dbReference type="PANTHER" id="PTHR43329">
    <property type="entry name" value="EPOXIDE HYDROLASE"/>
    <property type="match status" value="1"/>
</dbReference>
<dbReference type="SUPFAM" id="SSF53474">
    <property type="entry name" value="alpha/beta-Hydrolases"/>
    <property type="match status" value="1"/>
</dbReference>
<keyword evidence="1 3" id="KW-0378">Hydrolase</keyword>
<organism evidence="3 4">
    <name type="scientific">Sphingomonas jeddahensis</name>
    <dbReference type="NCBI Taxonomy" id="1915074"/>
    <lineage>
        <taxon>Bacteria</taxon>
        <taxon>Pseudomonadati</taxon>
        <taxon>Pseudomonadota</taxon>
        <taxon>Alphaproteobacteria</taxon>
        <taxon>Sphingomonadales</taxon>
        <taxon>Sphingomonadaceae</taxon>
        <taxon>Sphingomonas</taxon>
    </lineage>
</organism>
<keyword evidence="4" id="KW-1185">Reference proteome</keyword>
<comment type="caution">
    <text evidence="3">The sequence shown here is derived from an EMBL/GenBank/DDBJ whole genome shotgun (WGS) entry which is preliminary data.</text>
</comment>
<evidence type="ECO:0000256" key="1">
    <source>
        <dbReference type="ARBA" id="ARBA00022801"/>
    </source>
</evidence>